<gene>
    <name evidence="7" type="ORF">SAMN02745134_03946</name>
</gene>
<feature type="domain" description="HTH cro/C1-type" evidence="6">
    <location>
        <begin position="10"/>
        <end position="63"/>
    </location>
</feature>
<dbReference type="AlphaFoldDB" id="A0A1W1Y0D3"/>
<accession>A0A1W1Y0D3</accession>
<evidence type="ECO:0000256" key="4">
    <source>
        <dbReference type="ARBA" id="ARBA00022803"/>
    </source>
</evidence>
<name>A0A1W1Y0D3_9CLOT</name>
<evidence type="ECO:0000256" key="5">
    <source>
        <dbReference type="ARBA" id="ARBA00038253"/>
    </source>
</evidence>
<dbReference type="InterPro" id="IPR051476">
    <property type="entry name" value="Bac_ResReg_Asp_Phosphatase"/>
</dbReference>
<dbReference type="SUPFAM" id="SSF47413">
    <property type="entry name" value="lambda repressor-like DNA-binding domains"/>
    <property type="match status" value="1"/>
</dbReference>
<dbReference type="CDD" id="cd00093">
    <property type="entry name" value="HTH_XRE"/>
    <property type="match status" value="1"/>
</dbReference>
<dbReference type="EMBL" id="FWXH01000052">
    <property type="protein sequence ID" value="SMC29585.1"/>
    <property type="molecule type" value="Genomic_DNA"/>
</dbReference>
<sequence length="432" mass="51091">MKFLTTGEKLRRLRTQLGLKQDDLRSENVTRGLISMMETDKRDVTYATALKLAERFNERAEELDIIMNVDEAYLMRSPKEDAELYCLRRLKDTNIKMDIIDGIFQIVNEYNLIEVKVEAYCRLGEIYFKEREFQVACDIYKKAREICIGIKKNEKLGYIYWKMGVCKADDLKYDTAIEYYQLSQYYCSQYNDFKTKKLCLYSMAMCYRRLNQIEVALETIERFLSVCDEKEDFRLYFFAHNTKGTCYNAIGEYDKAIEVYKFLLTKILDDKSAFLGYIYSNMGSNYCAKNDFKESIKYFNMAEKTIREVNKPILAATLIEKSEVLLKQDLNTKAIEAIELGLKYAEEYNDLEYLLKGNYLLTKIYDKMNDTEKLEKVYFEIIDLLKSTKSNEMIKSIYDELALMYLNEDKTDLCKKYLLLSKNLDWGCSYEK</sequence>
<evidence type="ECO:0000256" key="1">
    <source>
        <dbReference type="ARBA" id="ARBA00004496"/>
    </source>
</evidence>
<dbReference type="Proteomes" id="UP000192468">
    <property type="component" value="Unassembled WGS sequence"/>
</dbReference>
<dbReference type="Gene3D" id="1.10.260.40">
    <property type="entry name" value="lambda repressor-like DNA-binding domains"/>
    <property type="match status" value="1"/>
</dbReference>
<dbReference type="InterPro" id="IPR001387">
    <property type="entry name" value="Cro/C1-type_HTH"/>
</dbReference>
<organism evidence="7 8">
    <name type="scientific">Clostridium acidisoli DSM 12555</name>
    <dbReference type="NCBI Taxonomy" id="1121291"/>
    <lineage>
        <taxon>Bacteria</taxon>
        <taxon>Bacillati</taxon>
        <taxon>Bacillota</taxon>
        <taxon>Clostridia</taxon>
        <taxon>Eubacteriales</taxon>
        <taxon>Clostridiaceae</taxon>
        <taxon>Clostridium</taxon>
    </lineage>
</organism>
<evidence type="ECO:0000256" key="3">
    <source>
        <dbReference type="ARBA" id="ARBA00022737"/>
    </source>
</evidence>
<reference evidence="7 8" key="1">
    <citation type="submission" date="2017-04" db="EMBL/GenBank/DDBJ databases">
        <authorList>
            <person name="Afonso C.L."/>
            <person name="Miller P.J."/>
            <person name="Scott M.A."/>
            <person name="Spackman E."/>
            <person name="Goraichik I."/>
            <person name="Dimitrov K.M."/>
            <person name="Suarez D.L."/>
            <person name="Swayne D.E."/>
        </authorList>
    </citation>
    <scope>NUCLEOTIDE SEQUENCE [LARGE SCALE GENOMIC DNA]</scope>
    <source>
        <strain evidence="7 8">DSM 12555</strain>
    </source>
</reference>
<dbReference type="PANTHER" id="PTHR46630">
    <property type="entry name" value="TETRATRICOPEPTIDE REPEAT PROTEIN 29"/>
    <property type="match status" value="1"/>
</dbReference>
<keyword evidence="3" id="KW-0677">Repeat</keyword>
<keyword evidence="2" id="KW-0963">Cytoplasm</keyword>
<dbReference type="InterPro" id="IPR011990">
    <property type="entry name" value="TPR-like_helical_dom_sf"/>
</dbReference>
<comment type="subcellular location">
    <subcellularLocation>
        <location evidence="1">Cytoplasm</location>
    </subcellularLocation>
</comment>
<dbReference type="STRING" id="1121291.SAMN02745134_03946"/>
<protein>
    <submittedName>
        <fullName evidence="7">Tetratricopeptide repeat-containing protein</fullName>
    </submittedName>
</protein>
<proteinExistence type="inferred from homology"/>
<comment type="similarity">
    <text evidence="5">Belongs to the Rap family.</text>
</comment>
<dbReference type="PROSITE" id="PS50943">
    <property type="entry name" value="HTH_CROC1"/>
    <property type="match status" value="1"/>
</dbReference>
<keyword evidence="4" id="KW-0802">TPR repeat</keyword>
<dbReference type="PANTHER" id="PTHR46630:SF1">
    <property type="entry name" value="TETRATRICOPEPTIDE REPEAT PROTEIN 29"/>
    <property type="match status" value="1"/>
</dbReference>
<dbReference type="SUPFAM" id="SSF48452">
    <property type="entry name" value="TPR-like"/>
    <property type="match status" value="2"/>
</dbReference>
<dbReference type="Gene3D" id="1.25.40.10">
    <property type="entry name" value="Tetratricopeptide repeat domain"/>
    <property type="match status" value="2"/>
</dbReference>
<dbReference type="SMART" id="SM00028">
    <property type="entry name" value="TPR"/>
    <property type="match status" value="6"/>
</dbReference>
<dbReference type="GO" id="GO:0003677">
    <property type="term" value="F:DNA binding"/>
    <property type="evidence" value="ECO:0007669"/>
    <property type="project" value="InterPro"/>
</dbReference>
<evidence type="ECO:0000313" key="7">
    <source>
        <dbReference type="EMBL" id="SMC29585.1"/>
    </source>
</evidence>
<keyword evidence="8" id="KW-1185">Reference proteome</keyword>
<dbReference type="RefSeq" id="WP_084117894.1">
    <property type="nucleotide sequence ID" value="NZ_FWXH01000052.1"/>
</dbReference>
<dbReference type="InterPro" id="IPR010982">
    <property type="entry name" value="Lambda_DNA-bd_dom_sf"/>
</dbReference>
<dbReference type="Pfam" id="PF12844">
    <property type="entry name" value="HTH_19"/>
    <property type="match status" value="1"/>
</dbReference>
<dbReference type="Pfam" id="PF13181">
    <property type="entry name" value="TPR_8"/>
    <property type="match status" value="1"/>
</dbReference>
<dbReference type="InterPro" id="IPR019734">
    <property type="entry name" value="TPR_rpt"/>
</dbReference>
<evidence type="ECO:0000313" key="8">
    <source>
        <dbReference type="Proteomes" id="UP000192468"/>
    </source>
</evidence>
<dbReference type="GO" id="GO:0005737">
    <property type="term" value="C:cytoplasm"/>
    <property type="evidence" value="ECO:0007669"/>
    <property type="project" value="UniProtKB-SubCell"/>
</dbReference>
<evidence type="ECO:0000256" key="2">
    <source>
        <dbReference type="ARBA" id="ARBA00022490"/>
    </source>
</evidence>
<dbReference type="SMART" id="SM00530">
    <property type="entry name" value="HTH_XRE"/>
    <property type="match status" value="1"/>
</dbReference>
<evidence type="ECO:0000259" key="6">
    <source>
        <dbReference type="PROSITE" id="PS50943"/>
    </source>
</evidence>